<name>A0A074L7S3_9BACT</name>
<proteinExistence type="predicted"/>
<keyword evidence="2" id="KW-1185">Reference proteome</keyword>
<comment type="caution">
    <text evidence="1">The sequence shown here is derived from an EMBL/GenBank/DDBJ whole genome shotgun (WGS) entry which is preliminary data.</text>
</comment>
<dbReference type="AlphaFoldDB" id="A0A074L7S3"/>
<evidence type="ECO:0000313" key="1">
    <source>
        <dbReference type="EMBL" id="KEO75908.1"/>
    </source>
</evidence>
<protein>
    <recommendedName>
        <fullName evidence="3">DUF4402 domain-containing protein</fullName>
    </recommendedName>
</protein>
<gene>
    <name evidence="1" type="ORF">EL17_23120</name>
</gene>
<dbReference type="STRING" id="1048983.EL17_23120"/>
<organism evidence="1 2">
    <name type="scientific">Anditalea andensis</name>
    <dbReference type="NCBI Taxonomy" id="1048983"/>
    <lineage>
        <taxon>Bacteria</taxon>
        <taxon>Pseudomonadati</taxon>
        <taxon>Bacteroidota</taxon>
        <taxon>Cytophagia</taxon>
        <taxon>Cytophagales</taxon>
        <taxon>Cytophagaceae</taxon>
        <taxon>Anditalea</taxon>
    </lineage>
</organism>
<accession>A0A074L7S3</accession>
<dbReference type="eggNOG" id="ENOG5032XJN">
    <property type="taxonomic scope" value="Bacteria"/>
</dbReference>
<dbReference type="EMBL" id="JMIH01000004">
    <property type="protein sequence ID" value="KEO75908.1"/>
    <property type="molecule type" value="Genomic_DNA"/>
</dbReference>
<evidence type="ECO:0008006" key="3">
    <source>
        <dbReference type="Google" id="ProtNLM"/>
    </source>
</evidence>
<sequence length="147" mass="15485">MVLFGLKAPAQAQVQVYVEHQANFGSFVVGYGGGSILITEEEERIAEGEVFLMNPGAEVQPVVFGIEATLGALVHLQLGPDVQIKGNNGGEATVRMLYPSFGTSFVSTAAPPARNYISIPTLLIMNGAMKSIPGNYAGSLSITVIEE</sequence>
<reference evidence="1 2" key="1">
    <citation type="submission" date="2014-04" db="EMBL/GenBank/DDBJ databases">
        <title>Characterization and application of a salt tolerant electro-active bacterium.</title>
        <authorList>
            <person name="Yang L."/>
            <person name="Wei S."/>
            <person name="Tay Q.X.M."/>
        </authorList>
    </citation>
    <scope>NUCLEOTIDE SEQUENCE [LARGE SCALE GENOMIC DNA]</scope>
    <source>
        <strain evidence="1 2">LY1</strain>
    </source>
</reference>
<evidence type="ECO:0000313" key="2">
    <source>
        <dbReference type="Proteomes" id="UP000027821"/>
    </source>
</evidence>
<dbReference type="Proteomes" id="UP000027821">
    <property type="component" value="Unassembled WGS sequence"/>
</dbReference>
<dbReference type="OrthoDB" id="1443914at2"/>